<feature type="domain" description="DUF4283" evidence="3">
    <location>
        <begin position="171"/>
        <end position="248"/>
    </location>
</feature>
<feature type="domain" description="Reverse transcriptase zinc-binding" evidence="2">
    <location>
        <begin position="978"/>
        <end position="1062"/>
    </location>
</feature>
<accession>A0A6A2YCR9</accession>
<reference evidence="4" key="1">
    <citation type="submission" date="2019-09" db="EMBL/GenBank/DDBJ databases">
        <title>Draft genome information of white flower Hibiscus syriacus.</title>
        <authorList>
            <person name="Kim Y.-M."/>
        </authorList>
    </citation>
    <scope>NUCLEOTIDE SEQUENCE [LARGE SCALE GENOMIC DNA]</scope>
    <source>
        <strain evidence="4">YM2019G1</strain>
    </source>
</reference>
<dbReference type="InterPro" id="IPR036691">
    <property type="entry name" value="Endo/exonu/phosph_ase_sf"/>
</dbReference>
<dbReference type="SUPFAM" id="SSF56219">
    <property type="entry name" value="DNase I-like"/>
    <property type="match status" value="1"/>
</dbReference>
<name>A0A6A2YCR9_HIBSY</name>
<evidence type="ECO:0000256" key="1">
    <source>
        <dbReference type="SAM" id="MobiDB-lite"/>
    </source>
</evidence>
<sequence>MSNIGLVYSMYYPMHSAGEISWDKASGERLKSRQAEQVGSICFHCTDRVGRECKWVKSHRKSPSQFGGIASRDWDRRLRGEEVDLTSHNLKRKFSTFVFIFRSNFFKVLANKKGCKSGILISSSFDHSTSTMSEEVVDIMKHLRFTDEESEDISPPRVITEDDVMEMDKWIVAKIIGYKRLDSEVVMRVFRSIWGHARLMDLSILKDNIFLFKFKTLSDKQVILKRTLWSFEGTLLAIVHFDPTLSLEEFDFKALVVMGDYLRVRVDIDCTKPLSRCAKMGQLANGQLRKCLLKYERLPSFYHRCGIIGHVLTECSGFSKQMQYPLQFGSANNPLTERVTRTPQGRPWMPGRDLMLSSNSNQEDDTDPSDPTDPDSSLPRTFLEYFLSRVCDMVEEQQPDREPSMRADIGSSSLGKRKNGEPSKGKRRVKRVNRQVVHISDSTLNSKVGTSVEEDPSELPEECTGDVMLTVVAEEGIKFSLQSFSNLHIDVEVLWKEHRFYFMGFYGRSAWSNKKHNWELISHLASTSLFTWCLGGDFNEIIHPDEKRGGQKLVRVYMEEFQQCLRGADLWDIRPRIGWLLFPKCSVVTIPMAMSDHSTISLSLEGHFPCCSTRRDYFKFDECWANKDQCRQIVKHVWENTDDPFSVKVGKLGDRLSTWKWVRRGQEKRDERRIRSHILRIDSGPVSDESCEQRRKALVELKDIMDKGEKFWLQRSRVAWLKDGDRNSTFFYSRANGRRKNNWIEGEESEGGICDNEMLFRNFTAEDVTIAFSQVNPSKALGRCISDNFLVAHELIHYLKGSKNGPNKGAAIKLDMEKAYDRVEWEFLFDVMLRMDDSILFVKNFIGELRRVKSILNLYENASGQKGLLRPWIQGTTSAYLLLLGKVFIKSVVQALPAYAMSCYLLPEGFIEDIKSQARPKRLLRMGFFRVGVDSRARMFEDKWGDSSPIYWKERYLDRTHQPVRVAEFMIPGVLGFYSGKSGYNWLKIQNSPTLIVEGIWNVVAKANVLPKIRIFGWHLCHEALPAGSKMKQANLEDGICLCNQELESVLHAIKDCPVSKTVLSMSGLPQEVVDWNGSSCLLWLSYVRSKLSSEGFDLFLALLWNIRNRRNNWVHNGDLQIR</sequence>
<feature type="compositionally biased region" description="Acidic residues" evidence="1">
    <location>
        <begin position="362"/>
        <end position="373"/>
    </location>
</feature>
<gene>
    <name evidence="4" type="ORF">F3Y22_tig00112230pilonHSYRG00151</name>
</gene>
<dbReference type="InterPro" id="IPR026960">
    <property type="entry name" value="RVT-Znf"/>
</dbReference>
<comment type="caution">
    <text evidence="4">The sequence shown here is derived from an EMBL/GenBank/DDBJ whole genome shotgun (WGS) entry which is preliminary data.</text>
</comment>
<evidence type="ECO:0000313" key="4">
    <source>
        <dbReference type="EMBL" id="KAE8669594.1"/>
    </source>
</evidence>
<dbReference type="PANTHER" id="PTHR31286">
    <property type="entry name" value="GLYCINE-RICH CELL WALL STRUCTURAL PROTEIN 1.8-LIKE"/>
    <property type="match status" value="1"/>
</dbReference>
<feature type="region of interest" description="Disordered" evidence="1">
    <location>
        <begin position="395"/>
        <end position="432"/>
    </location>
</feature>
<evidence type="ECO:0000313" key="5">
    <source>
        <dbReference type="Proteomes" id="UP000436088"/>
    </source>
</evidence>
<feature type="region of interest" description="Disordered" evidence="1">
    <location>
        <begin position="330"/>
        <end position="378"/>
    </location>
</feature>
<dbReference type="Pfam" id="PF14111">
    <property type="entry name" value="DUF4283"/>
    <property type="match status" value="1"/>
</dbReference>
<dbReference type="AlphaFoldDB" id="A0A6A2YCR9"/>
<evidence type="ECO:0008006" key="6">
    <source>
        <dbReference type="Google" id="ProtNLM"/>
    </source>
</evidence>
<protein>
    <recommendedName>
        <fullName evidence="6">Reverse transcriptase zinc-binding domain-containing protein</fullName>
    </recommendedName>
</protein>
<dbReference type="Pfam" id="PF13966">
    <property type="entry name" value="zf-RVT"/>
    <property type="match status" value="1"/>
</dbReference>
<keyword evidence="5" id="KW-1185">Reference proteome</keyword>
<dbReference type="PANTHER" id="PTHR31286:SF167">
    <property type="entry name" value="OS09G0268800 PROTEIN"/>
    <property type="match status" value="1"/>
</dbReference>
<dbReference type="Proteomes" id="UP000436088">
    <property type="component" value="Unassembled WGS sequence"/>
</dbReference>
<dbReference type="InterPro" id="IPR025558">
    <property type="entry name" value="DUF4283"/>
</dbReference>
<organism evidence="4 5">
    <name type="scientific">Hibiscus syriacus</name>
    <name type="common">Rose of Sharon</name>
    <dbReference type="NCBI Taxonomy" id="106335"/>
    <lineage>
        <taxon>Eukaryota</taxon>
        <taxon>Viridiplantae</taxon>
        <taxon>Streptophyta</taxon>
        <taxon>Embryophyta</taxon>
        <taxon>Tracheophyta</taxon>
        <taxon>Spermatophyta</taxon>
        <taxon>Magnoliopsida</taxon>
        <taxon>eudicotyledons</taxon>
        <taxon>Gunneridae</taxon>
        <taxon>Pentapetalae</taxon>
        <taxon>rosids</taxon>
        <taxon>malvids</taxon>
        <taxon>Malvales</taxon>
        <taxon>Malvaceae</taxon>
        <taxon>Malvoideae</taxon>
        <taxon>Hibiscus</taxon>
    </lineage>
</organism>
<proteinExistence type="predicted"/>
<dbReference type="Gene3D" id="3.60.10.10">
    <property type="entry name" value="Endonuclease/exonuclease/phosphatase"/>
    <property type="match status" value="1"/>
</dbReference>
<evidence type="ECO:0000259" key="3">
    <source>
        <dbReference type="Pfam" id="PF14111"/>
    </source>
</evidence>
<dbReference type="EMBL" id="VEPZ02001524">
    <property type="protein sequence ID" value="KAE8669594.1"/>
    <property type="molecule type" value="Genomic_DNA"/>
</dbReference>
<evidence type="ECO:0000259" key="2">
    <source>
        <dbReference type="Pfam" id="PF13966"/>
    </source>
</evidence>
<dbReference type="InterPro" id="IPR040256">
    <property type="entry name" value="At4g02000-like"/>
</dbReference>